<dbReference type="GO" id="GO:0098797">
    <property type="term" value="C:plasma membrane protein complex"/>
    <property type="evidence" value="ECO:0007669"/>
    <property type="project" value="TreeGrafter"/>
</dbReference>
<dbReference type="PRINTS" id="PR01374">
    <property type="entry name" value="TONBPROTEIN"/>
</dbReference>
<dbReference type="AlphaFoldDB" id="A0A929KUY0"/>
<evidence type="ECO:0000256" key="10">
    <source>
        <dbReference type="SAM" id="MobiDB-lite"/>
    </source>
</evidence>
<feature type="compositionally biased region" description="Polar residues" evidence="10">
    <location>
        <begin position="100"/>
        <end position="112"/>
    </location>
</feature>
<dbReference type="NCBIfam" id="TIGR01352">
    <property type="entry name" value="tonB_Cterm"/>
    <property type="match status" value="1"/>
</dbReference>
<organism evidence="13 14">
    <name type="scientific">Mucilaginibacter myungsuensis</name>
    <dbReference type="NCBI Taxonomy" id="649104"/>
    <lineage>
        <taxon>Bacteria</taxon>
        <taxon>Pseudomonadati</taxon>
        <taxon>Bacteroidota</taxon>
        <taxon>Sphingobacteriia</taxon>
        <taxon>Sphingobacteriales</taxon>
        <taxon>Sphingobacteriaceae</taxon>
        <taxon>Mucilaginibacter</taxon>
    </lineage>
</organism>
<evidence type="ECO:0000256" key="11">
    <source>
        <dbReference type="SAM" id="Phobius"/>
    </source>
</evidence>
<keyword evidence="7" id="KW-0653">Protein transport</keyword>
<evidence type="ECO:0000259" key="12">
    <source>
        <dbReference type="PROSITE" id="PS52015"/>
    </source>
</evidence>
<keyword evidence="14" id="KW-1185">Reference proteome</keyword>
<gene>
    <name evidence="13" type="ORF">IRJ16_00580</name>
</gene>
<name>A0A929KUY0_9SPHI</name>
<evidence type="ECO:0000313" key="14">
    <source>
        <dbReference type="Proteomes" id="UP000622475"/>
    </source>
</evidence>
<keyword evidence="6 11" id="KW-0812">Transmembrane</keyword>
<comment type="caution">
    <text evidence="13">The sequence shown here is derived from an EMBL/GenBank/DDBJ whole genome shotgun (WGS) entry which is preliminary data.</text>
</comment>
<dbReference type="InterPro" id="IPR003538">
    <property type="entry name" value="TonB"/>
</dbReference>
<comment type="similarity">
    <text evidence="2">Belongs to the TonB family.</text>
</comment>
<dbReference type="PANTHER" id="PTHR33446">
    <property type="entry name" value="PROTEIN TONB-RELATED"/>
    <property type="match status" value="1"/>
</dbReference>
<dbReference type="GO" id="GO:0030288">
    <property type="term" value="C:outer membrane-bounded periplasmic space"/>
    <property type="evidence" value="ECO:0007669"/>
    <property type="project" value="InterPro"/>
</dbReference>
<dbReference type="Pfam" id="PF03544">
    <property type="entry name" value="TonB_C"/>
    <property type="match status" value="1"/>
</dbReference>
<evidence type="ECO:0000256" key="1">
    <source>
        <dbReference type="ARBA" id="ARBA00004383"/>
    </source>
</evidence>
<reference evidence="13" key="1">
    <citation type="submission" date="2020-10" db="EMBL/GenBank/DDBJ databases">
        <title>Mucilaginibacter mali sp. nov., isolated from rhizosphere soil of apple orchard.</title>
        <authorList>
            <person name="Lee J.-S."/>
            <person name="Kim H.S."/>
            <person name="Kim J.-S."/>
        </authorList>
    </citation>
    <scope>NUCLEOTIDE SEQUENCE</scope>
    <source>
        <strain evidence="13">KCTC 22746</strain>
    </source>
</reference>
<dbReference type="GO" id="GO:0015891">
    <property type="term" value="P:siderophore transport"/>
    <property type="evidence" value="ECO:0007669"/>
    <property type="project" value="InterPro"/>
</dbReference>
<keyword evidence="5" id="KW-0997">Cell inner membrane</keyword>
<dbReference type="SUPFAM" id="SSF74653">
    <property type="entry name" value="TolA/TonB C-terminal domain"/>
    <property type="match status" value="1"/>
</dbReference>
<feature type="domain" description="TonB C-terminal" evidence="12">
    <location>
        <begin position="193"/>
        <end position="285"/>
    </location>
</feature>
<evidence type="ECO:0000256" key="8">
    <source>
        <dbReference type="ARBA" id="ARBA00022989"/>
    </source>
</evidence>
<comment type="subcellular location">
    <subcellularLocation>
        <location evidence="1">Cell inner membrane</location>
        <topology evidence="1">Single-pass membrane protein</topology>
        <orientation evidence="1">Periplasmic side</orientation>
    </subcellularLocation>
</comment>
<dbReference type="Proteomes" id="UP000622475">
    <property type="component" value="Unassembled WGS sequence"/>
</dbReference>
<evidence type="ECO:0000256" key="2">
    <source>
        <dbReference type="ARBA" id="ARBA00006555"/>
    </source>
</evidence>
<keyword evidence="8 11" id="KW-1133">Transmembrane helix</keyword>
<feature type="compositionally biased region" description="Polar residues" evidence="10">
    <location>
        <begin position="143"/>
        <end position="158"/>
    </location>
</feature>
<dbReference type="Gene3D" id="3.30.1150.10">
    <property type="match status" value="1"/>
</dbReference>
<dbReference type="GO" id="GO:0031992">
    <property type="term" value="F:energy transducer activity"/>
    <property type="evidence" value="ECO:0007669"/>
    <property type="project" value="InterPro"/>
</dbReference>
<dbReference type="GO" id="GO:0015031">
    <property type="term" value="P:protein transport"/>
    <property type="evidence" value="ECO:0007669"/>
    <property type="project" value="UniProtKB-KW"/>
</dbReference>
<dbReference type="InterPro" id="IPR006260">
    <property type="entry name" value="TonB/TolA_C"/>
</dbReference>
<evidence type="ECO:0000256" key="5">
    <source>
        <dbReference type="ARBA" id="ARBA00022519"/>
    </source>
</evidence>
<evidence type="ECO:0000256" key="4">
    <source>
        <dbReference type="ARBA" id="ARBA00022475"/>
    </source>
</evidence>
<dbReference type="GO" id="GO:0055085">
    <property type="term" value="P:transmembrane transport"/>
    <property type="evidence" value="ECO:0007669"/>
    <property type="project" value="InterPro"/>
</dbReference>
<evidence type="ECO:0000256" key="6">
    <source>
        <dbReference type="ARBA" id="ARBA00022692"/>
    </source>
</evidence>
<dbReference type="EMBL" id="JADFFL010000001">
    <property type="protein sequence ID" value="MBE9660368.1"/>
    <property type="molecule type" value="Genomic_DNA"/>
</dbReference>
<feature type="region of interest" description="Disordered" evidence="10">
    <location>
        <begin position="143"/>
        <end position="173"/>
    </location>
</feature>
<evidence type="ECO:0000256" key="9">
    <source>
        <dbReference type="ARBA" id="ARBA00023136"/>
    </source>
</evidence>
<feature type="transmembrane region" description="Helical" evidence="11">
    <location>
        <begin position="37"/>
        <end position="60"/>
    </location>
</feature>
<dbReference type="InterPro" id="IPR037682">
    <property type="entry name" value="TonB_C"/>
</dbReference>
<dbReference type="RefSeq" id="WP_194109573.1">
    <property type="nucleotide sequence ID" value="NZ_JADFFL010000001.1"/>
</dbReference>
<accession>A0A929KUY0</accession>
<keyword evidence="3" id="KW-0813">Transport</keyword>
<feature type="region of interest" description="Disordered" evidence="10">
    <location>
        <begin position="91"/>
        <end position="112"/>
    </location>
</feature>
<dbReference type="PANTHER" id="PTHR33446:SF2">
    <property type="entry name" value="PROTEIN TONB"/>
    <property type="match status" value="1"/>
</dbReference>
<keyword evidence="4" id="KW-1003">Cell membrane</keyword>
<sequence>MLFSNNDLYKGEWLDLVFKNRNHNYGAYTLRQENDNLMIKAVTGTFLAFALFGITATVIARSKPLIPTTKTTIIETKIPDDVVYEMKQPKELPKPKTVDQPAQQPKQVNTPSVQTQVFVTPKPVPDDKAEVIEALKEDVAVSNVANNEGTKGQLNATPGNGGDDKGLASEGTGTVDNGVAEIYTVQVMPEPVGGMEAWNKFLQKTLRYPSVAQENGISGKTFLSFIIEKDGTITDIQVVRKAGNGFDEESTRVLRLAKPWKPGIQNGKAVRVRYTLPINFQIEAN</sequence>
<evidence type="ECO:0000256" key="3">
    <source>
        <dbReference type="ARBA" id="ARBA00022448"/>
    </source>
</evidence>
<dbReference type="PROSITE" id="PS52015">
    <property type="entry name" value="TONB_CTD"/>
    <property type="match status" value="1"/>
</dbReference>
<evidence type="ECO:0000256" key="7">
    <source>
        <dbReference type="ARBA" id="ARBA00022927"/>
    </source>
</evidence>
<dbReference type="InterPro" id="IPR051045">
    <property type="entry name" value="TonB-dependent_transducer"/>
</dbReference>
<keyword evidence="9 11" id="KW-0472">Membrane</keyword>
<evidence type="ECO:0000313" key="13">
    <source>
        <dbReference type="EMBL" id="MBE9660368.1"/>
    </source>
</evidence>
<proteinExistence type="inferred from homology"/>
<protein>
    <submittedName>
        <fullName evidence="13">TonB family protein</fullName>
    </submittedName>
</protein>